<dbReference type="RefSeq" id="WP_151078160.1">
    <property type="nucleotide sequence ID" value="NZ_CP047647.1"/>
</dbReference>
<proteinExistence type="predicted"/>
<protein>
    <submittedName>
        <fullName evidence="1">Uncharacterized protein</fullName>
    </submittedName>
</protein>
<gene>
    <name evidence="1" type="ORF">F0P96_07235</name>
</gene>
<dbReference type="Proteomes" id="UP000326380">
    <property type="component" value="Unassembled WGS sequence"/>
</dbReference>
<dbReference type="EMBL" id="VTWU01000002">
    <property type="protein sequence ID" value="KAA9338611.1"/>
    <property type="molecule type" value="Genomic_DNA"/>
</dbReference>
<keyword evidence="2" id="KW-1185">Reference proteome</keyword>
<comment type="caution">
    <text evidence="1">The sequence shown here is derived from an EMBL/GenBank/DDBJ whole genome shotgun (WGS) entry which is preliminary data.</text>
</comment>
<dbReference type="AlphaFoldDB" id="A0A7L5A4A9"/>
<evidence type="ECO:0000313" key="1">
    <source>
        <dbReference type="EMBL" id="KAA9338611.1"/>
    </source>
</evidence>
<sequence length="141" mass="16291">MFIFTTDYLQLAHGPEPDILVGTWLRFVTLAELQAGYEAVRDAGVRFRAPRWLMDLQHRQLPLPTEYGHWLHDLFLPSLYAHFAEPVRMACLMSAAQFTDVWQNPVSTANAQLLTHPERPFHLALFTNESEALQWLTQETV</sequence>
<organism evidence="1 2">
    <name type="scientific">Hymenobacter busanensis</name>
    <dbReference type="NCBI Taxonomy" id="2607656"/>
    <lineage>
        <taxon>Bacteria</taxon>
        <taxon>Pseudomonadati</taxon>
        <taxon>Bacteroidota</taxon>
        <taxon>Cytophagia</taxon>
        <taxon>Cytophagales</taxon>
        <taxon>Hymenobacteraceae</taxon>
        <taxon>Hymenobacter</taxon>
    </lineage>
</organism>
<accession>A0A7L5A4A9</accession>
<reference evidence="1 2" key="1">
    <citation type="submission" date="2019-09" db="EMBL/GenBank/DDBJ databases">
        <title>Genome sequence of Hymenobacter sp. M3.</title>
        <authorList>
            <person name="Srinivasan S."/>
        </authorList>
    </citation>
    <scope>NUCLEOTIDE SEQUENCE [LARGE SCALE GENOMIC DNA]</scope>
    <source>
        <strain evidence="1 2">M3</strain>
    </source>
</reference>
<evidence type="ECO:0000313" key="2">
    <source>
        <dbReference type="Proteomes" id="UP000326380"/>
    </source>
</evidence>
<name>A0A7L5A4A9_9BACT</name>